<dbReference type="SMART" id="SM00560">
    <property type="entry name" value="LamGL"/>
    <property type="match status" value="1"/>
</dbReference>
<evidence type="ECO:0000256" key="3">
    <source>
        <dbReference type="ARBA" id="ARBA00022729"/>
    </source>
</evidence>
<name>A0A501W1W2_9BACT</name>
<evidence type="ECO:0000256" key="5">
    <source>
        <dbReference type="ARBA" id="ARBA00023157"/>
    </source>
</evidence>
<evidence type="ECO:0000256" key="2">
    <source>
        <dbReference type="ARBA" id="ARBA00022723"/>
    </source>
</evidence>
<evidence type="ECO:0000259" key="7">
    <source>
        <dbReference type="SMART" id="SM00560"/>
    </source>
</evidence>
<dbReference type="Pfam" id="PF13385">
    <property type="entry name" value="Laminin_G_3"/>
    <property type="match status" value="1"/>
</dbReference>
<keyword evidence="5" id="KW-1015">Disulfide bond</keyword>
<protein>
    <submittedName>
        <fullName evidence="8">LamG domain-containing protein</fullName>
    </submittedName>
</protein>
<gene>
    <name evidence="8" type="ORF">FJM65_14135</name>
</gene>
<dbReference type="RefSeq" id="WP_140622194.1">
    <property type="nucleotide sequence ID" value="NZ_VFRQ01000007.1"/>
</dbReference>
<dbReference type="PANTHER" id="PTHR19277:SF125">
    <property type="entry name" value="B6"/>
    <property type="match status" value="1"/>
</dbReference>
<dbReference type="InterPro" id="IPR006558">
    <property type="entry name" value="LamG-like"/>
</dbReference>
<feature type="signal peptide" evidence="6">
    <location>
        <begin position="1"/>
        <end position="23"/>
    </location>
</feature>
<keyword evidence="9" id="KW-1185">Reference proteome</keyword>
<dbReference type="EMBL" id="VFRQ01000007">
    <property type="protein sequence ID" value="TPE43248.1"/>
    <property type="molecule type" value="Genomic_DNA"/>
</dbReference>
<dbReference type="Proteomes" id="UP000316727">
    <property type="component" value="Unassembled WGS sequence"/>
</dbReference>
<evidence type="ECO:0000256" key="6">
    <source>
        <dbReference type="SAM" id="SignalP"/>
    </source>
</evidence>
<evidence type="ECO:0000313" key="9">
    <source>
        <dbReference type="Proteomes" id="UP000316727"/>
    </source>
</evidence>
<evidence type="ECO:0000256" key="1">
    <source>
        <dbReference type="ARBA" id="ARBA00001913"/>
    </source>
</evidence>
<dbReference type="GO" id="GO:0046872">
    <property type="term" value="F:metal ion binding"/>
    <property type="evidence" value="ECO:0007669"/>
    <property type="project" value="UniProtKB-KW"/>
</dbReference>
<feature type="domain" description="LamG-like jellyroll fold" evidence="7">
    <location>
        <begin position="50"/>
        <end position="186"/>
    </location>
</feature>
<sequence length="234" mass="26016">MNILLLPLSFLFLLLFIDHNSQAQGPGNALQLDGMNDVVGFSTDNRGITNQLTVEAWIKTNSMGHNHIISKYDRDAENGFQLLIQNGKACLAGRDGSGNYRTSGYSNTIVADDNWHHLAGVVQNGTWTLYVDGVLEQQNKTGYTNTVLNSNENLLIGNYYYVFLGNHFYRGQVDEVKLWKRALSAAEIRQNMCKTVPASIPDLVGYFKLDSFGDGIIKDYSNSRIDGVLQNTSP</sequence>
<dbReference type="GO" id="GO:0004553">
    <property type="term" value="F:hydrolase activity, hydrolyzing O-glycosyl compounds"/>
    <property type="evidence" value="ECO:0007669"/>
    <property type="project" value="UniProtKB-ARBA"/>
</dbReference>
<keyword evidence="3 6" id="KW-0732">Signal</keyword>
<evidence type="ECO:0000313" key="8">
    <source>
        <dbReference type="EMBL" id="TPE43248.1"/>
    </source>
</evidence>
<feature type="chain" id="PRO_5021291871" evidence="6">
    <location>
        <begin position="24"/>
        <end position="234"/>
    </location>
</feature>
<evidence type="ECO:0000256" key="4">
    <source>
        <dbReference type="ARBA" id="ARBA00022837"/>
    </source>
</evidence>
<dbReference type="InterPro" id="IPR013320">
    <property type="entry name" value="ConA-like_dom_sf"/>
</dbReference>
<organism evidence="8 9">
    <name type="scientific">Pontibacter mangrovi</name>
    <dbReference type="NCBI Taxonomy" id="2589816"/>
    <lineage>
        <taxon>Bacteria</taxon>
        <taxon>Pseudomonadati</taxon>
        <taxon>Bacteroidota</taxon>
        <taxon>Cytophagia</taxon>
        <taxon>Cytophagales</taxon>
        <taxon>Hymenobacteraceae</taxon>
        <taxon>Pontibacter</taxon>
    </lineage>
</organism>
<dbReference type="OrthoDB" id="1493708at2"/>
<dbReference type="InterPro" id="IPR051360">
    <property type="entry name" value="Neuronal_Pentraxin_Related"/>
</dbReference>
<dbReference type="AlphaFoldDB" id="A0A501W1W2"/>
<dbReference type="SUPFAM" id="SSF49899">
    <property type="entry name" value="Concanavalin A-like lectins/glucanases"/>
    <property type="match status" value="1"/>
</dbReference>
<dbReference type="Gene3D" id="2.60.120.200">
    <property type="match status" value="1"/>
</dbReference>
<reference evidence="8 9" key="1">
    <citation type="submission" date="2019-06" db="EMBL/GenBank/DDBJ databases">
        <title>A novel bacterium of genus Pontibacter, isolated from marine sediment.</title>
        <authorList>
            <person name="Huang H."/>
            <person name="Mo K."/>
            <person name="Hu Y."/>
        </authorList>
    </citation>
    <scope>NUCLEOTIDE SEQUENCE [LARGE SCALE GENOMIC DNA]</scope>
    <source>
        <strain evidence="8 9">HB172049</strain>
    </source>
</reference>
<keyword evidence="4" id="KW-0106">Calcium</keyword>
<dbReference type="PANTHER" id="PTHR19277">
    <property type="entry name" value="PENTRAXIN"/>
    <property type="match status" value="1"/>
</dbReference>
<comment type="cofactor">
    <cofactor evidence="1">
        <name>Ca(2+)</name>
        <dbReference type="ChEBI" id="CHEBI:29108"/>
    </cofactor>
</comment>
<comment type="caution">
    <text evidence="8">The sequence shown here is derived from an EMBL/GenBank/DDBJ whole genome shotgun (WGS) entry which is preliminary data.</text>
</comment>
<accession>A0A501W1W2</accession>
<dbReference type="GO" id="GO:0005975">
    <property type="term" value="P:carbohydrate metabolic process"/>
    <property type="evidence" value="ECO:0007669"/>
    <property type="project" value="UniProtKB-ARBA"/>
</dbReference>
<proteinExistence type="predicted"/>
<keyword evidence="2" id="KW-0479">Metal-binding</keyword>